<evidence type="ECO:0000256" key="5">
    <source>
        <dbReference type="ARBA" id="ARBA00023326"/>
    </source>
</evidence>
<dbReference type="PANTHER" id="PTHR22298">
    <property type="entry name" value="ENDO-1,4-BETA-GLUCANASE"/>
    <property type="match status" value="1"/>
</dbReference>
<dbReference type="InterPro" id="IPR012341">
    <property type="entry name" value="6hp_glycosidase-like_sf"/>
</dbReference>
<dbReference type="InterPro" id="IPR001701">
    <property type="entry name" value="Glyco_hydro_9"/>
</dbReference>
<keyword evidence="6" id="KW-0175">Coiled coil</keyword>
<dbReference type="InterPro" id="IPR008928">
    <property type="entry name" value="6-hairpin_glycosidase_sf"/>
</dbReference>
<accession>A0ABZ0TGY6</accession>
<dbReference type="SUPFAM" id="SSF48208">
    <property type="entry name" value="Six-hairpin glycosidases"/>
    <property type="match status" value="1"/>
</dbReference>
<evidence type="ECO:0000313" key="8">
    <source>
        <dbReference type="EMBL" id="WPU92071.1"/>
    </source>
</evidence>
<dbReference type="InterPro" id="IPR013783">
    <property type="entry name" value="Ig-like_fold"/>
</dbReference>
<dbReference type="Proteomes" id="UP001324380">
    <property type="component" value="Chromosome"/>
</dbReference>
<organism evidence="8 9">
    <name type="scientific">Mucilaginibacter sabulilitoris</name>
    <dbReference type="NCBI Taxonomy" id="1173583"/>
    <lineage>
        <taxon>Bacteria</taxon>
        <taxon>Pseudomonadati</taxon>
        <taxon>Bacteroidota</taxon>
        <taxon>Sphingobacteriia</taxon>
        <taxon>Sphingobacteriales</taxon>
        <taxon>Sphingobacteriaceae</taxon>
        <taxon>Mucilaginibacter</taxon>
    </lineage>
</organism>
<dbReference type="SUPFAM" id="SSF81296">
    <property type="entry name" value="E set domains"/>
    <property type="match status" value="1"/>
</dbReference>
<dbReference type="InterPro" id="IPR002509">
    <property type="entry name" value="NODB_dom"/>
</dbReference>
<dbReference type="InterPro" id="IPR004197">
    <property type="entry name" value="Cellulase_Ig-like"/>
</dbReference>
<feature type="domain" description="NodB homology" evidence="7">
    <location>
        <begin position="619"/>
        <end position="829"/>
    </location>
</feature>
<dbReference type="PROSITE" id="PS51677">
    <property type="entry name" value="NODB"/>
    <property type="match status" value="1"/>
</dbReference>
<sequence>MMRGFSIGKIACSCMLVFITVAFKNKEQPEAWIRVNQLGYQLSGIKVGVWVGKKGLPAPIFELIDTKTAAVVFTGSTGSTYGAYGPFTQSCRLDFTKFNRPGIYYIKCGDIASPEFRLADNIYAGTADFCLRYMRQQRSGFNPFLKDSCHTKDGFTVYGPMSDGTHIDVSGGWHDASDYLQYVTTSANATYHLLAAYRDFPGVFTDKYEANGLEGNNGVADVLDEAKWGLDWLLKMNPKKDWMFNQLADDRDHAGMRLPNKDSVDYGMGKGNGRAVYFASNKPQGLGLYKNRSTGLASTAGKFASAFALAAVVYDKNNQARAAMFRDKSLSAYSLGLAKPGVCQTAPNRAPYFYEEDNWTDDMELASAQLYRLTGRKQYIKQSLQYATKEKVTPWMGKDTARHYQWYPFHNFGHYELALETDKKTKAALISYYKTGIDRVWAKAQHNAFYRGIPFIWCSNNLTTSFAIQCALYRKLSGDRTYEPLEQACIDWLFGCNPWGKCMVYGLPANGDTPKDPHSSLAFLNHYPLDGALVDGPVYGSIFKSLRGLTLSKPDAYADFQSDLMVYHDDKGDYSTNEPTMDGTASLVYLLAGKAYEESGGKKVTKYMGAVIRGDTTTKKIALVFTGDEFGDGAQLIVRTLKQQHVHGSFFLTGNFYRNENYKKQISQLKLDGNYLGVHSDKHLLYCDWSNRDSLLITRQQFEQDLKQAYRELKKFNVDKKQACYFLPPYEWYNDTIASWTDRLNLQLVNFTPGTRSNADYTFPEMGSRYVDNNTVMKSILDYEQNKKNGLNGFILLTHIGTDPKRKEKFYTQLPYLITELKSRGYRFLKIDELLR</sequence>
<keyword evidence="9" id="KW-1185">Reference proteome</keyword>
<evidence type="ECO:0000256" key="2">
    <source>
        <dbReference type="ARBA" id="ARBA00022801"/>
    </source>
</evidence>
<keyword evidence="2 8" id="KW-0378">Hydrolase</keyword>
<reference evidence="8 9" key="1">
    <citation type="submission" date="2023-11" db="EMBL/GenBank/DDBJ databases">
        <title>Analysis of the Genomes of Mucilaginibacter gossypii cycad 4 and M. sabulilitoris SNA2: microbes with the potential for plant growth promotion.</title>
        <authorList>
            <person name="Hirsch A.M."/>
            <person name="Humm E."/>
            <person name="Rubbi M."/>
            <person name="Del Vecchio G."/>
            <person name="Ha S.M."/>
            <person name="Pellegrini M."/>
            <person name="Gunsalus R.P."/>
        </authorList>
    </citation>
    <scope>NUCLEOTIDE SEQUENCE [LARGE SCALE GENOMIC DNA]</scope>
    <source>
        <strain evidence="8 9">SNA2</strain>
    </source>
</reference>
<dbReference type="Pfam" id="PF01522">
    <property type="entry name" value="Polysacc_deac_1"/>
    <property type="match status" value="1"/>
</dbReference>
<dbReference type="InterPro" id="IPR014756">
    <property type="entry name" value="Ig_E-set"/>
</dbReference>
<dbReference type="Gene3D" id="3.20.20.370">
    <property type="entry name" value="Glycoside hydrolase/deacetylase"/>
    <property type="match status" value="1"/>
</dbReference>
<evidence type="ECO:0000256" key="3">
    <source>
        <dbReference type="ARBA" id="ARBA00023277"/>
    </source>
</evidence>
<dbReference type="Gene3D" id="2.60.40.10">
    <property type="entry name" value="Immunoglobulins"/>
    <property type="match status" value="1"/>
</dbReference>
<dbReference type="Pfam" id="PF00759">
    <property type="entry name" value="Glyco_hydro_9"/>
    <property type="match status" value="1"/>
</dbReference>
<keyword evidence="3" id="KW-0119">Carbohydrate metabolism</keyword>
<dbReference type="GO" id="GO:0016787">
    <property type="term" value="F:hydrolase activity"/>
    <property type="evidence" value="ECO:0007669"/>
    <property type="project" value="UniProtKB-KW"/>
</dbReference>
<feature type="coiled-coil region" evidence="6">
    <location>
        <begin position="692"/>
        <end position="719"/>
    </location>
</feature>
<evidence type="ECO:0000313" key="9">
    <source>
        <dbReference type="Proteomes" id="UP001324380"/>
    </source>
</evidence>
<proteinExistence type="inferred from homology"/>
<dbReference type="RefSeq" id="WP_321561237.1">
    <property type="nucleotide sequence ID" value="NZ_CP139558.1"/>
</dbReference>
<keyword evidence="5" id="KW-0624">Polysaccharide degradation</keyword>
<name>A0ABZ0TGY6_9SPHI</name>
<dbReference type="EMBL" id="CP139558">
    <property type="protein sequence ID" value="WPU92071.1"/>
    <property type="molecule type" value="Genomic_DNA"/>
</dbReference>
<dbReference type="CDD" id="cd10917">
    <property type="entry name" value="CE4_NodB_like_6s_7s"/>
    <property type="match status" value="1"/>
</dbReference>
<dbReference type="Gene3D" id="1.50.10.10">
    <property type="match status" value="1"/>
</dbReference>
<evidence type="ECO:0000256" key="4">
    <source>
        <dbReference type="ARBA" id="ARBA00023295"/>
    </source>
</evidence>
<keyword evidence="4" id="KW-0326">Glycosidase</keyword>
<dbReference type="CDD" id="cd02850">
    <property type="entry name" value="E_set_Cellulase_N"/>
    <property type="match status" value="1"/>
</dbReference>
<dbReference type="SUPFAM" id="SSF88713">
    <property type="entry name" value="Glycoside hydrolase/deacetylase"/>
    <property type="match status" value="1"/>
</dbReference>
<gene>
    <name evidence="8" type="ORF">SNE25_22380</name>
</gene>
<dbReference type="Pfam" id="PF02927">
    <property type="entry name" value="CelD_N"/>
    <property type="match status" value="1"/>
</dbReference>
<evidence type="ECO:0000256" key="6">
    <source>
        <dbReference type="SAM" id="Coils"/>
    </source>
</evidence>
<dbReference type="InterPro" id="IPR011330">
    <property type="entry name" value="Glyco_hydro/deAcase_b/a-brl"/>
</dbReference>
<evidence type="ECO:0000259" key="7">
    <source>
        <dbReference type="PROSITE" id="PS51677"/>
    </source>
</evidence>
<protein>
    <submittedName>
        <fullName evidence="8">Glycoside hydrolase family 9 protein</fullName>
    </submittedName>
</protein>
<comment type="similarity">
    <text evidence="1">Belongs to the glycosyl hydrolase 9 (cellulase E) family.</text>
</comment>
<evidence type="ECO:0000256" key="1">
    <source>
        <dbReference type="ARBA" id="ARBA00007072"/>
    </source>
</evidence>